<dbReference type="GO" id="GO:0006950">
    <property type="term" value="P:response to stress"/>
    <property type="evidence" value="ECO:0007669"/>
    <property type="project" value="TreeGrafter"/>
</dbReference>
<organism evidence="7 8">
    <name type="scientific">Amycolatopsis antarctica</name>
    <dbReference type="NCBI Taxonomy" id="1854586"/>
    <lineage>
        <taxon>Bacteria</taxon>
        <taxon>Bacillati</taxon>
        <taxon>Actinomycetota</taxon>
        <taxon>Actinomycetes</taxon>
        <taxon>Pseudonocardiales</taxon>
        <taxon>Pseudonocardiaceae</taxon>
        <taxon>Amycolatopsis</taxon>
    </lineage>
</organism>
<dbReference type="Gene3D" id="1.10.10.10">
    <property type="entry name" value="Winged helix-like DNA-binding domain superfamily/Winged helix DNA-binding domain"/>
    <property type="match status" value="1"/>
</dbReference>
<comment type="subcellular location">
    <subcellularLocation>
        <location evidence="1">Cytoplasm</location>
    </subcellularLocation>
</comment>
<dbReference type="RefSeq" id="WP_094865816.1">
    <property type="nucleotide sequence ID" value="NZ_NKYE01000023.1"/>
</dbReference>
<keyword evidence="4" id="KW-0238">DNA-binding</keyword>
<dbReference type="OrthoDB" id="9806864at2"/>
<dbReference type="SUPFAM" id="SSF46785">
    <property type="entry name" value="Winged helix' DNA-binding domain"/>
    <property type="match status" value="1"/>
</dbReference>
<accession>A0A263CVK7</accession>
<dbReference type="Pfam" id="PF22381">
    <property type="entry name" value="Staph_reg_Sar_Rot"/>
    <property type="match status" value="1"/>
</dbReference>
<dbReference type="PROSITE" id="PS50995">
    <property type="entry name" value="HTH_MARR_2"/>
    <property type="match status" value="1"/>
</dbReference>
<evidence type="ECO:0000313" key="7">
    <source>
        <dbReference type="EMBL" id="OZM70170.1"/>
    </source>
</evidence>
<sequence>MSLRADGDADGAGGNDLLLDEQVCFALYAASRAVTDVYRPLLTELDLTYPQYLVLIVLWERDSRTVKEIGAALQLDYGTLSPLLKRLEARGLVVRNRQAADERSVAIALTPKGVALRDRAAEIPGNIACALGMEAGTRRELIATLRELTEAVRTPEAGRPARPVEDQ</sequence>
<dbReference type="SMART" id="SM00347">
    <property type="entry name" value="HTH_MARR"/>
    <property type="match status" value="1"/>
</dbReference>
<gene>
    <name evidence="7" type="ORF">CFN78_26755</name>
</gene>
<keyword evidence="3" id="KW-0805">Transcription regulation</keyword>
<dbReference type="PANTHER" id="PTHR33164:SF5">
    <property type="entry name" value="ORGANIC HYDROPEROXIDE RESISTANCE TRANSCRIPTIONAL REGULATOR"/>
    <property type="match status" value="1"/>
</dbReference>
<dbReference type="GO" id="GO:0003677">
    <property type="term" value="F:DNA binding"/>
    <property type="evidence" value="ECO:0007669"/>
    <property type="project" value="UniProtKB-KW"/>
</dbReference>
<dbReference type="Proteomes" id="UP000242444">
    <property type="component" value="Unassembled WGS sequence"/>
</dbReference>
<dbReference type="FunFam" id="1.10.10.10:FF:000163">
    <property type="entry name" value="MarR family transcriptional regulator"/>
    <property type="match status" value="1"/>
</dbReference>
<keyword evidence="5" id="KW-0804">Transcription</keyword>
<keyword evidence="2" id="KW-0963">Cytoplasm</keyword>
<reference evidence="7 8" key="1">
    <citation type="submission" date="2017-07" db="EMBL/GenBank/DDBJ databases">
        <title>Amycolatopsis antarcticus sp. nov., isolated from the surface of an Antarcticus brown macroalga.</title>
        <authorList>
            <person name="Wang J."/>
            <person name="Leiva S."/>
            <person name="Huang J."/>
            <person name="Huang Y."/>
        </authorList>
    </citation>
    <scope>NUCLEOTIDE SEQUENCE [LARGE SCALE GENOMIC DNA]</scope>
    <source>
        <strain evidence="7 8">AU-G6</strain>
    </source>
</reference>
<dbReference type="InterPro" id="IPR036390">
    <property type="entry name" value="WH_DNA-bd_sf"/>
</dbReference>
<comment type="caution">
    <text evidence="7">The sequence shown here is derived from an EMBL/GenBank/DDBJ whole genome shotgun (WGS) entry which is preliminary data.</text>
</comment>
<dbReference type="InterPro" id="IPR036388">
    <property type="entry name" value="WH-like_DNA-bd_sf"/>
</dbReference>
<dbReference type="GO" id="GO:0003700">
    <property type="term" value="F:DNA-binding transcription factor activity"/>
    <property type="evidence" value="ECO:0007669"/>
    <property type="project" value="InterPro"/>
</dbReference>
<proteinExistence type="predicted"/>
<name>A0A263CVK7_9PSEU</name>
<dbReference type="InterPro" id="IPR055166">
    <property type="entry name" value="Transc_reg_Sar_Rot_HTH"/>
</dbReference>
<keyword evidence="8" id="KW-1185">Reference proteome</keyword>
<feature type="domain" description="HTH marR-type" evidence="6">
    <location>
        <begin position="20"/>
        <end position="154"/>
    </location>
</feature>
<evidence type="ECO:0000256" key="3">
    <source>
        <dbReference type="ARBA" id="ARBA00023015"/>
    </source>
</evidence>
<evidence type="ECO:0000313" key="8">
    <source>
        <dbReference type="Proteomes" id="UP000242444"/>
    </source>
</evidence>
<evidence type="ECO:0000256" key="4">
    <source>
        <dbReference type="ARBA" id="ARBA00023125"/>
    </source>
</evidence>
<dbReference type="AlphaFoldDB" id="A0A263CVK7"/>
<dbReference type="GO" id="GO:0005737">
    <property type="term" value="C:cytoplasm"/>
    <property type="evidence" value="ECO:0007669"/>
    <property type="project" value="UniProtKB-SubCell"/>
</dbReference>
<protein>
    <submittedName>
        <fullName evidence="7">MarR family transcriptional regulator</fullName>
    </submittedName>
</protein>
<evidence type="ECO:0000256" key="5">
    <source>
        <dbReference type="ARBA" id="ARBA00023163"/>
    </source>
</evidence>
<evidence type="ECO:0000256" key="1">
    <source>
        <dbReference type="ARBA" id="ARBA00004496"/>
    </source>
</evidence>
<dbReference type="InterPro" id="IPR039422">
    <property type="entry name" value="MarR/SlyA-like"/>
</dbReference>
<dbReference type="PANTHER" id="PTHR33164">
    <property type="entry name" value="TRANSCRIPTIONAL REGULATOR, MARR FAMILY"/>
    <property type="match status" value="1"/>
</dbReference>
<dbReference type="PRINTS" id="PR00598">
    <property type="entry name" value="HTHMARR"/>
</dbReference>
<evidence type="ECO:0000256" key="2">
    <source>
        <dbReference type="ARBA" id="ARBA00022490"/>
    </source>
</evidence>
<dbReference type="InterPro" id="IPR000835">
    <property type="entry name" value="HTH_MarR-typ"/>
</dbReference>
<evidence type="ECO:0000259" key="6">
    <source>
        <dbReference type="PROSITE" id="PS50995"/>
    </source>
</evidence>
<dbReference type="EMBL" id="NKYE01000023">
    <property type="protein sequence ID" value="OZM70170.1"/>
    <property type="molecule type" value="Genomic_DNA"/>
</dbReference>
<dbReference type="InParanoid" id="A0A263CVK7"/>